<evidence type="ECO:0000313" key="1">
    <source>
        <dbReference type="EMBL" id="SDF72537.1"/>
    </source>
</evidence>
<proteinExistence type="predicted"/>
<dbReference type="RefSeq" id="WP_090496293.1">
    <property type="nucleotide sequence ID" value="NZ_FNCH01000001.1"/>
</dbReference>
<keyword evidence="2" id="KW-1185">Reference proteome</keyword>
<name>A0A1G7NF51_9SPHI</name>
<dbReference type="STRING" id="405671.SAMN05421827_101329"/>
<dbReference type="Pfam" id="PF08889">
    <property type="entry name" value="WbqC"/>
    <property type="match status" value="1"/>
</dbReference>
<reference evidence="2" key="1">
    <citation type="submission" date="2016-10" db="EMBL/GenBank/DDBJ databases">
        <authorList>
            <person name="Varghese N."/>
            <person name="Submissions S."/>
        </authorList>
    </citation>
    <scope>NUCLEOTIDE SEQUENCE [LARGE SCALE GENOMIC DNA]</scope>
    <source>
        <strain evidence="2">DSM 17933</strain>
    </source>
</reference>
<organism evidence="1 2">
    <name type="scientific">Pedobacter terrae</name>
    <dbReference type="NCBI Taxonomy" id="405671"/>
    <lineage>
        <taxon>Bacteria</taxon>
        <taxon>Pseudomonadati</taxon>
        <taxon>Bacteroidota</taxon>
        <taxon>Sphingobacteriia</taxon>
        <taxon>Sphingobacteriales</taxon>
        <taxon>Sphingobacteriaceae</taxon>
        <taxon>Pedobacter</taxon>
    </lineage>
</organism>
<gene>
    <name evidence="1" type="ORF">SAMN05421827_101329</name>
</gene>
<accession>A0A1G7NF51</accession>
<dbReference type="EMBL" id="FNCH01000001">
    <property type="protein sequence ID" value="SDF72537.1"/>
    <property type="molecule type" value="Genomic_DNA"/>
</dbReference>
<evidence type="ECO:0000313" key="2">
    <source>
        <dbReference type="Proteomes" id="UP000199643"/>
    </source>
</evidence>
<dbReference type="AlphaFoldDB" id="A0A1G7NF51"/>
<dbReference type="OrthoDB" id="1523452at2"/>
<protein>
    <submittedName>
        <fullName evidence="1">WbqC-like protein family protein</fullName>
    </submittedName>
</protein>
<dbReference type="InterPro" id="IPR014985">
    <property type="entry name" value="WbqC"/>
</dbReference>
<dbReference type="Proteomes" id="UP000199643">
    <property type="component" value="Unassembled WGS sequence"/>
</dbReference>
<sequence>MQNTAILPLFYLPPVGYFSLLQKLGEDFLIEKHEHLAKQTYRNRASIYSPNGKLDITVPVVKGAKTHTKMKDVRISYDFNWQRLHWLSLESCYRSSAYFEFYEDELSRFYTNKFEFLFDYNLELLEWLNKKLKLNKRFEVTGEYFDDIQPELDYRSAMNPKKPADIVNNKPYYQVFEDKHQFLPNLSIVDLLFNQGPQARLYL</sequence>